<keyword evidence="3" id="KW-0862">Zinc</keyword>
<dbReference type="EMBL" id="CM018051">
    <property type="protein sequence ID" value="KAA8517095.1"/>
    <property type="molecule type" value="Genomic_DNA"/>
</dbReference>
<dbReference type="InterPro" id="IPR053192">
    <property type="entry name" value="Vacuole_Formation_Reg"/>
</dbReference>
<keyword evidence="2" id="KW-0677">Repeat</keyword>
<evidence type="ECO:0000313" key="6">
    <source>
        <dbReference type="Proteomes" id="UP000325577"/>
    </source>
</evidence>
<evidence type="ECO:0000313" key="5">
    <source>
        <dbReference type="EMBL" id="KAA8517095.1"/>
    </source>
</evidence>
<gene>
    <name evidence="5" type="ORF">F0562_017388</name>
</gene>
<protein>
    <recommendedName>
        <fullName evidence="4">Phorbol-ester/DAG-type domain-containing protein</fullName>
    </recommendedName>
</protein>
<dbReference type="GO" id="GO:0046872">
    <property type="term" value="F:metal ion binding"/>
    <property type="evidence" value="ECO:0007669"/>
    <property type="project" value="UniProtKB-KW"/>
</dbReference>
<accession>A0A5J4ZEZ4</accession>
<evidence type="ECO:0000256" key="3">
    <source>
        <dbReference type="ARBA" id="ARBA00022833"/>
    </source>
</evidence>
<dbReference type="SMART" id="SM00109">
    <property type="entry name" value="C1"/>
    <property type="match status" value="3"/>
</dbReference>
<keyword evidence="6" id="KW-1185">Reference proteome</keyword>
<organism evidence="5 6">
    <name type="scientific">Nyssa sinensis</name>
    <dbReference type="NCBI Taxonomy" id="561372"/>
    <lineage>
        <taxon>Eukaryota</taxon>
        <taxon>Viridiplantae</taxon>
        <taxon>Streptophyta</taxon>
        <taxon>Embryophyta</taxon>
        <taxon>Tracheophyta</taxon>
        <taxon>Spermatophyta</taxon>
        <taxon>Magnoliopsida</taxon>
        <taxon>eudicotyledons</taxon>
        <taxon>Gunneridae</taxon>
        <taxon>Pentapetalae</taxon>
        <taxon>asterids</taxon>
        <taxon>Cornales</taxon>
        <taxon>Nyssaceae</taxon>
        <taxon>Nyssa</taxon>
    </lineage>
</organism>
<feature type="domain" description="Phorbol-ester/DAG-type" evidence="4">
    <location>
        <begin position="493"/>
        <end position="537"/>
    </location>
</feature>
<name>A0A5J4ZEZ4_9ASTE</name>
<evidence type="ECO:0000256" key="1">
    <source>
        <dbReference type="ARBA" id="ARBA00022723"/>
    </source>
</evidence>
<evidence type="ECO:0000256" key="2">
    <source>
        <dbReference type="ARBA" id="ARBA00022737"/>
    </source>
</evidence>
<evidence type="ECO:0000259" key="4">
    <source>
        <dbReference type="SMART" id="SM00109"/>
    </source>
</evidence>
<keyword evidence="1" id="KW-0479">Metal-binding</keyword>
<reference evidence="5 6" key="1">
    <citation type="submission" date="2019-09" db="EMBL/GenBank/DDBJ databases">
        <title>A chromosome-level genome assembly of the Chinese tupelo Nyssa sinensis.</title>
        <authorList>
            <person name="Yang X."/>
            <person name="Kang M."/>
            <person name="Yang Y."/>
            <person name="Xiong H."/>
            <person name="Wang M."/>
            <person name="Zhang Z."/>
            <person name="Wang Z."/>
            <person name="Wu H."/>
            <person name="Ma T."/>
            <person name="Liu J."/>
            <person name="Xi Z."/>
        </authorList>
    </citation>
    <scope>NUCLEOTIDE SEQUENCE [LARGE SCALE GENOMIC DNA]</scope>
    <source>
        <strain evidence="5">J267</strain>
        <tissue evidence="5">Leaf</tissue>
    </source>
</reference>
<dbReference type="OrthoDB" id="1884766at2759"/>
<dbReference type="Pfam" id="PF03107">
    <property type="entry name" value="C1_2"/>
    <property type="match status" value="8"/>
</dbReference>
<dbReference type="SUPFAM" id="SSF57889">
    <property type="entry name" value="Cysteine-rich domain"/>
    <property type="match status" value="4"/>
</dbReference>
<sequence>MGFVHFSHDHPLILNEEKKHDGEEVRRCNGCLAEIVPGPYYCCSKRDFFLHKLCAELPLEMQHHMHPEHPLTLIARRGLYCNVCGEQCKNFTYACLPFDFYVDILCASLMERKIEHKSHKHPLILLRRPALLFCYACGTEHKGIFYFCTTCGQFWMNKHCASLPSTIEHSDHHHLLSLAYSLPYDYYKFQYTCDICGKYFNRVCWFYYCKECRYLAHVNCATSKPLPDRKTKNLTEDVYPRLPVSDESPICQTTAPLACCEIWPDDGARVCNHLRSFYKPKIQQLAHQDLHVRHLPKPFSRLVFVCEEEMDNGHFSHEHPLILNEEKKHDGEEVRHCNGCLEEIVPGPYYCCSKCDFFLHKLCAELPRGMQHHMHLEHRLTLIAHRGLYCNACGEQCKNFTYACLPCDFYVDILCASLMERKIEHKSHKHPLILLRRPALLFCYACGTEHKGIFYFCTTCGQFWMNKDCASLPSTIEHSDHHHLLSLAYSLPYDYYKFQYTCDICGKYFNRVCWFYYCKECRYLAHVNCATSKPLPGNSFLYLLFYHLITLYSSSRFRAQIIFSFFPFSFARPKN</sequence>
<dbReference type="PANTHER" id="PTHR32410:SF216">
    <property type="entry name" value="PHORBOL-ESTER_DAG-TYPE DOMAIN-CONTAINING PROTEIN"/>
    <property type="match status" value="1"/>
</dbReference>
<dbReference type="AlphaFoldDB" id="A0A5J4ZEZ4"/>
<dbReference type="InterPro" id="IPR002219">
    <property type="entry name" value="PKC_DAG/PE"/>
</dbReference>
<feature type="domain" description="Phorbol-ester/DAG-type" evidence="4">
    <location>
        <begin position="184"/>
        <end position="228"/>
    </location>
</feature>
<dbReference type="Proteomes" id="UP000325577">
    <property type="component" value="Linkage Group LG8"/>
</dbReference>
<dbReference type="InterPro" id="IPR004146">
    <property type="entry name" value="DC1"/>
</dbReference>
<dbReference type="InterPro" id="IPR046349">
    <property type="entry name" value="C1-like_sf"/>
</dbReference>
<feature type="domain" description="Phorbol-ester/DAG-type" evidence="4">
    <location>
        <begin position="373"/>
        <end position="421"/>
    </location>
</feature>
<dbReference type="PANTHER" id="PTHR32410">
    <property type="entry name" value="CYSTEINE/HISTIDINE-RICH C1 DOMAIN FAMILY PROTEIN"/>
    <property type="match status" value="1"/>
</dbReference>
<proteinExistence type="predicted"/>